<reference evidence="1" key="1">
    <citation type="submission" date="2009-10" db="EMBL/GenBank/DDBJ databases">
        <title>Diversity of trophic interactions inside an arsenic-rich microbial ecosystem.</title>
        <authorList>
            <person name="Bertin P.N."/>
            <person name="Heinrich-Salmeron A."/>
            <person name="Pelletier E."/>
            <person name="Goulhen-Chollet F."/>
            <person name="Arsene-Ploetze F."/>
            <person name="Gallien S."/>
            <person name="Calteau A."/>
            <person name="Vallenet D."/>
            <person name="Casiot C."/>
            <person name="Chane-Woon-Ming B."/>
            <person name="Giloteaux L."/>
            <person name="Barakat M."/>
            <person name="Bonnefoy V."/>
            <person name="Bruneel O."/>
            <person name="Chandler M."/>
            <person name="Cleiss J."/>
            <person name="Duran R."/>
            <person name="Elbaz-Poulichet F."/>
            <person name="Fonknechten N."/>
            <person name="Lauga B."/>
            <person name="Mornico D."/>
            <person name="Ortet P."/>
            <person name="Schaeffer C."/>
            <person name="Siguier P."/>
            <person name="Alexander Thil Smith A."/>
            <person name="Van Dorsselaer A."/>
            <person name="Weissenbach J."/>
            <person name="Medigue C."/>
            <person name="Le Paslier D."/>
        </authorList>
    </citation>
    <scope>NUCLEOTIDE SEQUENCE</scope>
</reference>
<dbReference type="AlphaFoldDB" id="E6QVM8"/>
<evidence type="ECO:0000313" key="1">
    <source>
        <dbReference type="EMBL" id="CBI11301.1"/>
    </source>
</evidence>
<comment type="caution">
    <text evidence="1">The sequence shown here is derived from an EMBL/GenBank/DDBJ whole genome shotgun (WGS) entry which is preliminary data.</text>
</comment>
<organism evidence="1">
    <name type="scientific">mine drainage metagenome</name>
    <dbReference type="NCBI Taxonomy" id="410659"/>
    <lineage>
        <taxon>unclassified sequences</taxon>
        <taxon>metagenomes</taxon>
        <taxon>ecological metagenomes</taxon>
    </lineage>
</organism>
<proteinExistence type="predicted"/>
<accession>E6QVM8</accession>
<gene>
    <name evidence="1" type="ORF">CARN7_2119</name>
</gene>
<protein>
    <submittedName>
        <fullName evidence="1">Uncharacterized protein</fullName>
    </submittedName>
</protein>
<name>E6QVM8_9ZZZZ</name>
<dbReference type="EMBL" id="CABR01000133">
    <property type="protein sequence ID" value="CBI11301.1"/>
    <property type="molecule type" value="Genomic_DNA"/>
</dbReference>
<sequence length="321" mass="36664">MMGDLDMTEHVRLELVRAKDNIAIADHLHKVATLNYEKNIAANATAKAYLDDEWANIGKWLKAFTQRLPDNLRTMKEVFGPVRDKATGEYLSAGFEIEARLAEQDDIRTILDDVVKMVEKFESTRHAVENVSLDIGKQAVKSVRAEIRNTFYQKVILNPRIRVYMPSISRQPLSLEKDMVSTGQGVAMTLLWVVKMADYVTEREMRRVTTNRAQQKHLHPTQFAIMDGAFSSLSNKGLIQDALDCIKRTRGRFQLIITGHDENYQNNFEYFPTLVEAREISGQFMYADSQTRRILQPSEVGSHYGSMGVMNLRVLPHQLNA</sequence>